<keyword evidence="5" id="KW-1185">Reference proteome</keyword>
<dbReference type="RefSeq" id="WP_379663900.1">
    <property type="nucleotide sequence ID" value="NZ_JBHUDG010000048.1"/>
</dbReference>
<dbReference type="PANTHER" id="PTHR35089">
    <property type="entry name" value="CHAPERONE PROTEIN SKP"/>
    <property type="match status" value="1"/>
</dbReference>
<reference evidence="5" key="1">
    <citation type="journal article" date="2019" name="Int. J. Syst. Evol. Microbiol.">
        <title>The Global Catalogue of Microorganisms (GCM) 10K type strain sequencing project: providing services to taxonomists for standard genome sequencing and annotation.</title>
        <authorList>
            <consortium name="The Broad Institute Genomics Platform"/>
            <consortium name="The Broad Institute Genome Sequencing Center for Infectious Disease"/>
            <person name="Wu L."/>
            <person name="Ma J."/>
        </authorList>
    </citation>
    <scope>NUCLEOTIDE SEQUENCE [LARGE SCALE GENOMIC DNA]</scope>
    <source>
        <strain evidence="5">CCUG 53762</strain>
    </source>
</reference>
<dbReference type="Pfam" id="PF03938">
    <property type="entry name" value="OmpH"/>
    <property type="match status" value="1"/>
</dbReference>
<proteinExistence type="inferred from homology"/>
<dbReference type="EMBL" id="JBHUDG010000048">
    <property type="protein sequence ID" value="MFD1631532.1"/>
    <property type="molecule type" value="Genomic_DNA"/>
</dbReference>
<dbReference type="SMART" id="SM00935">
    <property type="entry name" value="OmpH"/>
    <property type="match status" value="1"/>
</dbReference>
<organism evidence="4 5">
    <name type="scientific">Pseudopedobacter beijingensis</name>
    <dbReference type="NCBI Taxonomy" id="1207056"/>
    <lineage>
        <taxon>Bacteria</taxon>
        <taxon>Pseudomonadati</taxon>
        <taxon>Bacteroidota</taxon>
        <taxon>Sphingobacteriia</taxon>
        <taxon>Sphingobacteriales</taxon>
        <taxon>Sphingobacteriaceae</taxon>
        <taxon>Pseudopedobacter</taxon>
    </lineage>
</organism>
<dbReference type="PANTHER" id="PTHR35089:SF1">
    <property type="entry name" value="CHAPERONE PROTEIN SKP"/>
    <property type="match status" value="1"/>
</dbReference>
<accession>A0ABW4IHT2</accession>
<evidence type="ECO:0000313" key="5">
    <source>
        <dbReference type="Proteomes" id="UP001597118"/>
    </source>
</evidence>
<comment type="similarity">
    <text evidence="1">Belongs to the Skp family.</text>
</comment>
<evidence type="ECO:0000256" key="1">
    <source>
        <dbReference type="ARBA" id="ARBA00009091"/>
    </source>
</evidence>
<feature type="chain" id="PRO_5045182726" evidence="3">
    <location>
        <begin position="20"/>
        <end position="174"/>
    </location>
</feature>
<protein>
    <submittedName>
        <fullName evidence="4">OmpH family outer membrane protein</fullName>
    </submittedName>
</protein>
<comment type="caution">
    <text evidence="4">The sequence shown here is derived from an EMBL/GenBank/DDBJ whole genome shotgun (WGS) entry which is preliminary data.</text>
</comment>
<evidence type="ECO:0000313" key="4">
    <source>
        <dbReference type="EMBL" id="MFD1631532.1"/>
    </source>
</evidence>
<keyword evidence="2 3" id="KW-0732">Signal</keyword>
<dbReference type="InterPro" id="IPR005632">
    <property type="entry name" value="Chaperone_Skp"/>
</dbReference>
<sequence length="174" mass="20320">MKKIIIIFALFAISNVVLAQRLAYVDSEYIMKHIPEYASAQKQLDNLSVQWQKDIERKFKDVEAMQKTYEADKVLLTDDMKKRREEEINAKESEASELQQKKFGYEGDLFKEKIRLIKPVQDRIAKAIQEYAARESLDIILDKASVTFLFARPNYDRSNDIITRMGYKPGTFAK</sequence>
<dbReference type="SUPFAM" id="SSF111384">
    <property type="entry name" value="OmpH-like"/>
    <property type="match status" value="1"/>
</dbReference>
<feature type="signal peptide" evidence="3">
    <location>
        <begin position="1"/>
        <end position="19"/>
    </location>
</feature>
<evidence type="ECO:0000256" key="3">
    <source>
        <dbReference type="SAM" id="SignalP"/>
    </source>
</evidence>
<dbReference type="Gene3D" id="3.30.910.20">
    <property type="entry name" value="Skp domain"/>
    <property type="match status" value="1"/>
</dbReference>
<gene>
    <name evidence="4" type="ORF">ACFSAH_16785</name>
</gene>
<dbReference type="Proteomes" id="UP001597118">
    <property type="component" value="Unassembled WGS sequence"/>
</dbReference>
<evidence type="ECO:0000256" key="2">
    <source>
        <dbReference type="ARBA" id="ARBA00022729"/>
    </source>
</evidence>
<dbReference type="InterPro" id="IPR024930">
    <property type="entry name" value="Skp_dom_sf"/>
</dbReference>
<name>A0ABW4IHT2_9SPHI</name>